<accession>A0A9Q1CBB7</accession>
<evidence type="ECO:0000313" key="2">
    <source>
        <dbReference type="Proteomes" id="UP001152320"/>
    </source>
</evidence>
<keyword evidence="2" id="KW-1185">Reference proteome</keyword>
<dbReference type="AlphaFoldDB" id="A0A9Q1CBB7"/>
<evidence type="ECO:0000313" key="1">
    <source>
        <dbReference type="EMBL" id="KAJ8041782.1"/>
    </source>
</evidence>
<reference evidence="1" key="1">
    <citation type="submission" date="2021-10" db="EMBL/GenBank/DDBJ databases">
        <title>Tropical sea cucumber genome reveals ecological adaptation and Cuvierian tubules defense mechanism.</title>
        <authorList>
            <person name="Chen T."/>
        </authorList>
    </citation>
    <scope>NUCLEOTIDE SEQUENCE</scope>
    <source>
        <strain evidence="1">Nanhai2018</strain>
        <tissue evidence="1">Muscle</tissue>
    </source>
</reference>
<organism evidence="1 2">
    <name type="scientific">Holothuria leucospilota</name>
    <name type="common">Black long sea cucumber</name>
    <name type="synonym">Mertensiothuria leucospilota</name>
    <dbReference type="NCBI Taxonomy" id="206669"/>
    <lineage>
        <taxon>Eukaryota</taxon>
        <taxon>Metazoa</taxon>
        <taxon>Echinodermata</taxon>
        <taxon>Eleutherozoa</taxon>
        <taxon>Echinozoa</taxon>
        <taxon>Holothuroidea</taxon>
        <taxon>Aspidochirotacea</taxon>
        <taxon>Aspidochirotida</taxon>
        <taxon>Holothuriidae</taxon>
        <taxon>Holothuria</taxon>
    </lineage>
</organism>
<comment type="caution">
    <text evidence="1">The sequence shown here is derived from an EMBL/GenBank/DDBJ whole genome shotgun (WGS) entry which is preliminary data.</text>
</comment>
<sequence>MRASSVLHEVYCTVIQRTASRSILYVIRIYQKVFHLLHFTLNTDTNSTEKWMGVKMGTKCIDVL</sequence>
<gene>
    <name evidence="1" type="ORF">HOLleu_12689</name>
</gene>
<protein>
    <submittedName>
        <fullName evidence="1">Uncharacterized protein</fullName>
    </submittedName>
</protein>
<dbReference type="Proteomes" id="UP001152320">
    <property type="component" value="Chromosome 5"/>
</dbReference>
<name>A0A9Q1CBB7_HOLLE</name>
<proteinExistence type="predicted"/>
<dbReference type="EMBL" id="JAIZAY010000005">
    <property type="protein sequence ID" value="KAJ8041782.1"/>
    <property type="molecule type" value="Genomic_DNA"/>
</dbReference>